<evidence type="ECO:0000256" key="1">
    <source>
        <dbReference type="SAM" id="Phobius"/>
    </source>
</evidence>
<feature type="transmembrane region" description="Helical" evidence="1">
    <location>
        <begin position="12"/>
        <end position="33"/>
    </location>
</feature>
<feature type="transmembrane region" description="Helical" evidence="1">
    <location>
        <begin position="132"/>
        <end position="151"/>
    </location>
</feature>
<reference evidence="3" key="1">
    <citation type="submission" date="2020-11" db="EMBL/GenBank/DDBJ databases">
        <authorList>
            <consortium name="DOE Joint Genome Institute"/>
            <person name="Ahrendt S."/>
            <person name="Riley R."/>
            <person name="Andreopoulos W."/>
            <person name="Labutti K."/>
            <person name="Pangilinan J."/>
            <person name="Ruiz-Duenas F.J."/>
            <person name="Barrasa J.M."/>
            <person name="Sanchez-Garcia M."/>
            <person name="Camarero S."/>
            <person name="Miyauchi S."/>
            <person name="Serrano A."/>
            <person name="Linde D."/>
            <person name="Babiker R."/>
            <person name="Drula E."/>
            <person name="Ayuso-Fernandez I."/>
            <person name="Pacheco R."/>
            <person name="Padilla G."/>
            <person name="Ferreira P."/>
            <person name="Barriuso J."/>
            <person name="Kellner H."/>
            <person name="Castanera R."/>
            <person name="Alfaro M."/>
            <person name="Ramirez L."/>
            <person name="Pisabarro A.G."/>
            <person name="Kuo A."/>
            <person name="Tritt A."/>
            <person name="Lipzen A."/>
            <person name="He G."/>
            <person name="Yan M."/>
            <person name="Ng V."/>
            <person name="Cullen D."/>
            <person name="Martin F."/>
            <person name="Rosso M.-N."/>
            <person name="Henrissat B."/>
            <person name="Hibbett D."/>
            <person name="Martinez A.T."/>
            <person name="Grigoriev I.V."/>
        </authorList>
    </citation>
    <scope>NUCLEOTIDE SEQUENCE</scope>
    <source>
        <strain evidence="3">CBS 506.95</strain>
    </source>
</reference>
<dbReference type="OrthoDB" id="2937326at2759"/>
<feature type="domain" description="DUF7704" evidence="2">
    <location>
        <begin position="6"/>
        <end position="155"/>
    </location>
</feature>
<accession>A0A9P6ESW9</accession>
<gene>
    <name evidence="3" type="ORF">CPB83DRAFT_843962</name>
</gene>
<keyword evidence="1" id="KW-0472">Membrane</keyword>
<evidence type="ECO:0000313" key="3">
    <source>
        <dbReference type="EMBL" id="KAF9534267.1"/>
    </source>
</evidence>
<evidence type="ECO:0000259" key="2">
    <source>
        <dbReference type="Pfam" id="PF24803"/>
    </source>
</evidence>
<dbReference type="PANTHER" id="PTHR37019:SF2">
    <property type="entry name" value="EXPERA DOMAIN-CONTAINING PROTEIN"/>
    <property type="match status" value="1"/>
</dbReference>
<dbReference type="PANTHER" id="PTHR37019">
    <property type="entry name" value="CHROMOSOME 1, WHOLE GENOME SHOTGUN SEQUENCE"/>
    <property type="match status" value="1"/>
</dbReference>
<feature type="transmembrane region" description="Helical" evidence="1">
    <location>
        <begin position="97"/>
        <end position="120"/>
    </location>
</feature>
<sequence>MSAPTSALPDFYYFCFGAYEPFITILGFLGTIADPLSAHNAQAPWPLEIAPTSLPLATLVTIVQLAHVCALLGVVNLFLLFAVRTHMKGMPALEERILWGLFTPLIIGDVAHLTITFWALGDQRFHVTTWSPMIWANVVIGSSLLIPRVCWHLGIGRYVDMRDGSHARQTPKVATKS</sequence>
<dbReference type="AlphaFoldDB" id="A0A9P6ESW9"/>
<organism evidence="3 4">
    <name type="scientific">Crepidotus variabilis</name>
    <dbReference type="NCBI Taxonomy" id="179855"/>
    <lineage>
        <taxon>Eukaryota</taxon>
        <taxon>Fungi</taxon>
        <taxon>Dikarya</taxon>
        <taxon>Basidiomycota</taxon>
        <taxon>Agaricomycotina</taxon>
        <taxon>Agaricomycetes</taxon>
        <taxon>Agaricomycetidae</taxon>
        <taxon>Agaricales</taxon>
        <taxon>Agaricineae</taxon>
        <taxon>Crepidotaceae</taxon>
        <taxon>Crepidotus</taxon>
    </lineage>
</organism>
<protein>
    <recommendedName>
        <fullName evidence="2">DUF7704 domain-containing protein</fullName>
    </recommendedName>
</protein>
<proteinExistence type="predicted"/>
<dbReference type="InterPro" id="IPR056121">
    <property type="entry name" value="DUF7704"/>
</dbReference>
<feature type="transmembrane region" description="Helical" evidence="1">
    <location>
        <begin position="53"/>
        <end position="85"/>
    </location>
</feature>
<evidence type="ECO:0000313" key="4">
    <source>
        <dbReference type="Proteomes" id="UP000807306"/>
    </source>
</evidence>
<dbReference type="Pfam" id="PF24803">
    <property type="entry name" value="DUF7704"/>
    <property type="match status" value="1"/>
</dbReference>
<comment type="caution">
    <text evidence="3">The sequence shown here is derived from an EMBL/GenBank/DDBJ whole genome shotgun (WGS) entry which is preliminary data.</text>
</comment>
<dbReference type="Proteomes" id="UP000807306">
    <property type="component" value="Unassembled WGS sequence"/>
</dbReference>
<keyword evidence="4" id="KW-1185">Reference proteome</keyword>
<dbReference type="EMBL" id="MU157826">
    <property type="protein sequence ID" value="KAF9534267.1"/>
    <property type="molecule type" value="Genomic_DNA"/>
</dbReference>
<keyword evidence="1" id="KW-1133">Transmembrane helix</keyword>
<keyword evidence="1" id="KW-0812">Transmembrane</keyword>
<name>A0A9P6ESW9_9AGAR</name>